<organism evidence="4 5">
    <name type="scientific">Naegleria lovaniensis</name>
    <name type="common">Amoeba</name>
    <dbReference type="NCBI Taxonomy" id="51637"/>
    <lineage>
        <taxon>Eukaryota</taxon>
        <taxon>Discoba</taxon>
        <taxon>Heterolobosea</taxon>
        <taxon>Tetramitia</taxon>
        <taxon>Eutetramitia</taxon>
        <taxon>Vahlkampfiidae</taxon>
        <taxon>Naegleria</taxon>
    </lineage>
</organism>
<keyword evidence="1" id="KW-0343">GTPase activation</keyword>
<dbReference type="AlphaFoldDB" id="A0AA88G5M6"/>
<dbReference type="GeneID" id="68105640"/>
<dbReference type="GO" id="GO:0048471">
    <property type="term" value="C:perinuclear region of cytoplasm"/>
    <property type="evidence" value="ECO:0007669"/>
    <property type="project" value="TreeGrafter"/>
</dbReference>
<dbReference type="GO" id="GO:0005634">
    <property type="term" value="C:nucleus"/>
    <property type="evidence" value="ECO:0007669"/>
    <property type="project" value="TreeGrafter"/>
</dbReference>
<evidence type="ECO:0000313" key="5">
    <source>
        <dbReference type="Proteomes" id="UP000816034"/>
    </source>
</evidence>
<comment type="caution">
    <text evidence="4">The sequence shown here is derived from an EMBL/GenBank/DDBJ whole genome shotgun (WGS) entry which is preliminary data.</text>
</comment>
<evidence type="ECO:0000256" key="3">
    <source>
        <dbReference type="ARBA" id="ARBA00022737"/>
    </source>
</evidence>
<dbReference type="GO" id="GO:0006913">
    <property type="term" value="P:nucleocytoplasmic transport"/>
    <property type="evidence" value="ECO:0007669"/>
    <property type="project" value="TreeGrafter"/>
</dbReference>
<accession>A0AA88G5M6</accession>
<dbReference type="EMBL" id="PYSW02000068">
    <property type="protein sequence ID" value="KAG2372735.1"/>
    <property type="molecule type" value="Genomic_DNA"/>
</dbReference>
<dbReference type="RefSeq" id="XP_044541910.1">
    <property type="nucleotide sequence ID" value="XM_044689035.1"/>
</dbReference>
<proteinExistence type="predicted"/>
<evidence type="ECO:0000256" key="1">
    <source>
        <dbReference type="ARBA" id="ARBA00022468"/>
    </source>
</evidence>
<dbReference type="InterPro" id="IPR001611">
    <property type="entry name" value="Leu-rich_rpt"/>
</dbReference>
<evidence type="ECO:0000256" key="2">
    <source>
        <dbReference type="ARBA" id="ARBA00022614"/>
    </source>
</evidence>
<dbReference type="GO" id="GO:0005096">
    <property type="term" value="F:GTPase activator activity"/>
    <property type="evidence" value="ECO:0007669"/>
    <property type="project" value="UniProtKB-KW"/>
</dbReference>
<keyword evidence="3" id="KW-0677">Repeat</keyword>
<sequence>MLDTNYGDRVIVNSELCDAHKKVDVDSADIIANSVHMKELRRLRLTTKFGDDLIRALCDSEYIKKLDSIILQSCNLSKNGIIMLSNCASMNNLTELEVLYTFGEEGLAAIANSTVLRNLRVLNLSAKIFQHWNANACRIGKTGAKLLSKSSYLTNITKLDLENNNIEDEGVLSICESEFSRNITHLNLASNGITENGISFLTKLTSKMVHLITLHLDLNYITLHGAKMIASSRVMQHLKAISFLKCYIGDEGIVDICNSEFLKNLTSLIVDSDTISEKGARMLSMASILKLKSLSLPSCNIENNGLIVMANSSALCQLTHLDVGFNDISSEGIQAICNSPYWKNLSFLSLRNISLSDDDVELIGRTLHNLHELHTSISTSQLESLSKLLPYCEINNWVTLLDVD</sequence>
<name>A0AA88G5M6_NAELO</name>
<dbReference type="InterPro" id="IPR027038">
    <property type="entry name" value="RanGap"/>
</dbReference>
<dbReference type="InterPro" id="IPR006553">
    <property type="entry name" value="Leu-rich_rpt_Cys-con_subtyp"/>
</dbReference>
<keyword evidence="2" id="KW-0433">Leucine-rich repeat</keyword>
<dbReference type="GO" id="GO:0031267">
    <property type="term" value="F:small GTPase binding"/>
    <property type="evidence" value="ECO:0007669"/>
    <property type="project" value="TreeGrafter"/>
</dbReference>
<evidence type="ECO:0000313" key="4">
    <source>
        <dbReference type="EMBL" id="KAG2372735.1"/>
    </source>
</evidence>
<protein>
    <submittedName>
        <fullName evidence="4">Uncharacterized protein</fullName>
    </submittedName>
</protein>
<dbReference type="InterPro" id="IPR032675">
    <property type="entry name" value="LRR_dom_sf"/>
</dbReference>
<dbReference type="SUPFAM" id="SSF52047">
    <property type="entry name" value="RNI-like"/>
    <property type="match status" value="2"/>
</dbReference>
<dbReference type="Pfam" id="PF13516">
    <property type="entry name" value="LRR_6"/>
    <property type="match status" value="3"/>
</dbReference>
<keyword evidence="5" id="KW-1185">Reference proteome</keyword>
<dbReference type="SMART" id="SM00367">
    <property type="entry name" value="LRR_CC"/>
    <property type="match status" value="5"/>
</dbReference>
<gene>
    <name evidence="4" type="ORF">C9374_013187</name>
</gene>
<dbReference type="Gene3D" id="3.80.10.10">
    <property type="entry name" value="Ribonuclease Inhibitor"/>
    <property type="match status" value="4"/>
</dbReference>
<reference evidence="4 5" key="1">
    <citation type="journal article" date="2018" name="BMC Genomics">
        <title>The genome of Naegleria lovaniensis, the basis for a comparative approach to unravel pathogenicity factors of the human pathogenic amoeba N. fowleri.</title>
        <authorList>
            <person name="Liechti N."/>
            <person name="Schurch N."/>
            <person name="Bruggmann R."/>
            <person name="Wittwer M."/>
        </authorList>
    </citation>
    <scope>NUCLEOTIDE SEQUENCE [LARGE SCALE GENOMIC DNA]</scope>
    <source>
        <strain evidence="4 5">ATCC 30569</strain>
    </source>
</reference>
<dbReference type="Proteomes" id="UP000816034">
    <property type="component" value="Unassembled WGS sequence"/>
</dbReference>
<dbReference type="PANTHER" id="PTHR24113:SF12">
    <property type="entry name" value="RAN GTPASE-ACTIVATING PROTEIN 1"/>
    <property type="match status" value="1"/>
</dbReference>
<dbReference type="GO" id="GO:0005829">
    <property type="term" value="C:cytosol"/>
    <property type="evidence" value="ECO:0007669"/>
    <property type="project" value="TreeGrafter"/>
</dbReference>
<dbReference type="PANTHER" id="PTHR24113">
    <property type="entry name" value="RAN GTPASE-ACTIVATING PROTEIN 1"/>
    <property type="match status" value="1"/>
</dbReference>